<evidence type="ECO:0000313" key="3">
    <source>
        <dbReference type="EMBL" id="GGA24710.1"/>
    </source>
</evidence>
<dbReference type="AlphaFoldDB" id="A0A8J2XLQ4"/>
<evidence type="ECO:0000256" key="1">
    <source>
        <dbReference type="SAM" id="MobiDB-lite"/>
    </source>
</evidence>
<sequence length="164" mass="17264">MSRSPEPGTPGDPGTAPVPGPSGETKGQYLFVWNDTVRGNRLVIGVVIGIVCALVGLYGGRALIGLFISEEELIDVWSLVTGIVGCVVAGFITAIAFRPARVVSEDAHESGRIAAAVEEMAAEPQGLGTLEEASELSRREIEEAGLTEVFREAEARAAREGSER</sequence>
<feature type="region of interest" description="Disordered" evidence="1">
    <location>
        <begin position="1"/>
        <end position="21"/>
    </location>
</feature>
<name>A0A8J2XLQ4_9MICO</name>
<dbReference type="Proteomes" id="UP000616114">
    <property type="component" value="Unassembled WGS sequence"/>
</dbReference>
<comment type="caution">
    <text evidence="3">The sequence shown here is derived from an EMBL/GenBank/DDBJ whole genome shotgun (WGS) entry which is preliminary data.</text>
</comment>
<keyword evidence="2" id="KW-1133">Transmembrane helix</keyword>
<organism evidence="3 4">
    <name type="scientific">Sediminivirga luteola</name>
    <dbReference type="NCBI Taxonomy" id="1774748"/>
    <lineage>
        <taxon>Bacteria</taxon>
        <taxon>Bacillati</taxon>
        <taxon>Actinomycetota</taxon>
        <taxon>Actinomycetes</taxon>
        <taxon>Micrococcales</taxon>
        <taxon>Brevibacteriaceae</taxon>
        <taxon>Sediminivirga</taxon>
    </lineage>
</organism>
<reference evidence="3" key="1">
    <citation type="journal article" date="2014" name="Int. J. Syst. Evol. Microbiol.">
        <title>Complete genome sequence of Corynebacterium casei LMG S-19264T (=DSM 44701T), isolated from a smear-ripened cheese.</title>
        <authorList>
            <consortium name="US DOE Joint Genome Institute (JGI-PGF)"/>
            <person name="Walter F."/>
            <person name="Albersmeier A."/>
            <person name="Kalinowski J."/>
            <person name="Ruckert C."/>
        </authorList>
    </citation>
    <scope>NUCLEOTIDE SEQUENCE</scope>
    <source>
        <strain evidence="3">CGMCC 1.12785</strain>
    </source>
</reference>
<dbReference type="RefSeq" id="WP_188551677.1">
    <property type="nucleotide sequence ID" value="NZ_BMFY01000015.1"/>
</dbReference>
<reference evidence="3" key="2">
    <citation type="submission" date="2020-09" db="EMBL/GenBank/DDBJ databases">
        <authorList>
            <person name="Sun Q."/>
            <person name="Zhou Y."/>
        </authorList>
    </citation>
    <scope>NUCLEOTIDE SEQUENCE</scope>
    <source>
        <strain evidence="3">CGMCC 1.12785</strain>
    </source>
</reference>
<evidence type="ECO:0000256" key="2">
    <source>
        <dbReference type="SAM" id="Phobius"/>
    </source>
</evidence>
<feature type="transmembrane region" description="Helical" evidence="2">
    <location>
        <begin position="42"/>
        <end position="64"/>
    </location>
</feature>
<dbReference type="EMBL" id="BMFY01000015">
    <property type="protein sequence ID" value="GGA24710.1"/>
    <property type="molecule type" value="Genomic_DNA"/>
</dbReference>
<keyword evidence="4" id="KW-1185">Reference proteome</keyword>
<accession>A0A8J2XLQ4</accession>
<proteinExistence type="predicted"/>
<gene>
    <name evidence="3" type="ORF">GCM10011333_29680</name>
</gene>
<keyword evidence="2" id="KW-0812">Transmembrane</keyword>
<feature type="transmembrane region" description="Helical" evidence="2">
    <location>
        <begin position="76"/>
        <end position="97"/>
    </location>
</feature>
<keyword evidence="2" id="KW-0472">Membrane</keyword>
<protein>
    <submittedName>
        <fullName evidence="3">Uncharacterized protein</fullName>
    </submittedName>
</protein>
<evidence type="ECO:0000313" key="4">
    <source>
        <dbReference type="Proteomes" id="UP000616114"/>
    </source>
</evidence>